<evidence type="ECO:0000256" key="1">
    <source>
        <dbReference type="SAM" id="MobiDB-lite"/>
    </source>
</evidence>
<protein>
    <submittedName>
        <fullName evidence="2">Uncharacterized protein</fullName>
    </submittedName>
</protein>
<feature type="region of interest" description="Disordered" evidence="1">
    <location>
        <begin position="1"/>
        <end position="60"/>
    </location>
</feature>
<proteinExistence type="predicted"/>
<sequence>MDDDEDTLSSMSGDYGVDILPSSSDDEEHEDEVVLEQADNEDADDAESEEGHAMLGGRATGRLFGRLPDSYLQGTGDAPNALGPVQAPAREDVHAQAEEESTLASCMQSPGLRAGKTVINTHNNKLADFLSYSPSHSRVAIQYPDSNRQLHVKAGNVQVCPLGGKYDQRRSLLSGKDTGDQAVLGTSGRYTGEVGVVP</sequence>
<evidence type="ECO:0000313" key="2">
    <source>
        <dbReference type="EMBL" id="GFR43107.1"/>
    </source>
</evidence>
<dbReference type="Proteomes" id="UP001054857">
    <property type="component" value="Unassembled WGS sequence"/>
</dbReference>
<organism evidence="2 3">
    <name type="scientific">Astrephomene gubernaculifera</name>
    <dbReference type="NCBI Taxonomy" id="47775"/>
    <lineage>
        <taxon>Eukaryota</taxon>
        <taxon>Viridiplantae</taxon>
        <taxon>Chlorophyta</taxon>
        <taxon>core chlorophytes</taxon>
        <taxon>Chlorophyceae</taxon>
        <taxon>CS clade</taxon>
        <taxon>Chlamydomonadales</taxon>
        <taxon>Astrephomenaceae</taxon>
        <taxon>Astrephomene</taxon>
    </lineage>
</organism>
<dbReference type="EMBL" id="BMAR01000005">
    <property type="protein sequence ID" value="GFR43107.1"/>
    <property type="molecule type" value="Genomic_DNA"/>
</dbReference>
<name>A0AAD3DMD2_9CHLO</name>
<evidence type="ECO:0000313" key="3">
    <source>
        <dbReference type="Proteomes" id="UP001054857"/>
    </source>
</evidence>
<reference evidence="2 3" key="1">
    <citation type="journal article" date="2021" name="Sci. Rep.">
        <title>Genome sequencing of the multicellular alga Astrephomene provides insights into convergent evolution of germ-soma differentiation.</title>
        <authorList>
            <person name="Yamashita S."/>
            <person name="Yamamoto K."/>
            <person name="Matsuzaki R."/>
            <person name="Suzuki S."/>
            <person name="Yamaguchi H."/>
            <person name="Hirooka S."/>
            <person name="Minakuchi Y."/>
            <person name="Miyagishima S."/>
            <person name="Kawachi M."/>
            <person name="Toyoda A."/>
            <person name="Nozaki H."/>
        </authorList>
    </citation>
    <scope>NUCLEOTIDE SEQUENCE [LARGE SCALE GENOMIC DNA]</scope>
    <source>
        <strain evidence="2 3">NIES-4017</strain>
    </source>
</reference>
<comment type="caution">
    <text evidence="2">The sequence shown here is derived from an EMBL/GenBank/DDBJ whole genome shotgun (WGS) entry which is preliminary data.</text>
</comment>
<dbReference type="AlphaFoldDB" id="A0AAD3DMD2"/>
<feature type="non-terminal residue" evidence="2">
    <location>
        <position position="198"/>
    </location>
</feature>
<feature type="compositionally biased region" description="Acidic residues" evidence="1">
    <location>
        <begin position="24"/>
        <end position="48"/>
    </location>
</feature>
<accession>A0AAD3DMD2</accession>
<gene>
    <name evidence="2" type="ORF">Agub_g3937</name>
</gene>
<keyword evidence="3" id="KW-1185">Reference proteome</keyword>